<evidence type="ECO:0000313" key="7">
    <source>
        <dbReference type="Proteomes" id="UP001498398"/>
    </source>
</evidence>
<dbReference type="InterPro" id="IPR012967">
    <property type="entry name" value="COMT_dimerisation"/>
</dbReference>
<dbReference type="Gene3D" id="1.10.10.10">
    <property type="entry name" value="Winged helix-like DNA-binding domain superfamily/Winged helix DNA-binding domain"/>
    <property type="match status" value="1"/>
</dbReference>
<reference evidence="6 7" key="1">
    <citation type="submission" date="2024-01" db="EMBL/GenBank/DDBJ databases">
        <title>A draft genome for the cacao thread blight pathogen Marasmiellus scandens.</title>
        <authorList>
            <person name="Baruah I.K."/>
            <person name="Leung J."/>
            <person name="Bukari Y."/>
            <person name="Amoako-Attah I."/>
            <person name="Meinhardt L.W."/>
            <person name="Bailey B.A."/>
            <person name="Cohen S.P."/>
        </authorList>
    </citation>
    <scope>NUCLEOTIDE SEQUENCE [LARGE SCALE GENOMIC DNA]</scope>
    <source>
        <strain evidence="6 7">GH-19</strain>
    </source>
</reference>
<evidence type="ECO:0000256" key="1">
    <source>
        <dbReference type="ARBA" id="ARBA00022603"/>
    </source>
</evidence>
<dbReference type="InterPro" id="IPR029063">
    <property type="entry name" value="SAM-dependent_MTases_sf"/>
</dbReference>
<keyword evidence="1" id="KW-0489">Methyltransferase</keyword>
<organism evidence="6 7">
    <name type="scientific">Marasmiellus scandens</name>
    <dbReference type="NCBI Taxonomy" id="2682957"/>
    <lineage>
        <taxon>Eukaryota</taxon>
        <taxon>Fungi</taxon>
        <taxon>Dikarya</taxon>
        <taxon>Basidiomycota</taxon>
        <taxon>Agaricomycotina</taxon>
        <taxon>Agaricomycetes</taxon>
        <taxon>Agaricomycetidae</taxon>
        <taxon>Agaricales</taxon>
        <taxon>Marasmiineae</taxon>
        <taxon>Omphalotaceae</taxon>
        <taxon>Marasmiellus</taxon>
    </lineage>
</organism>
<dbReference type="EMBL" id="JBANRG010000043">
    <property type="protein sequence ID" value="KAK7446713.1"/>
    <property type="molecule type" value="Genomic_DNA"/>
</dbReference>
<dbReference type="Gene3D" id="3.40.50.150">
    <property type="entry name" value="Vaccinia Virus protein VP39"/>
    <property type="match status" value="1"/>
</dbReference>
<dbReference type="SUPFAM" id="SSF53335">
    <property type="entry name" value="S-adenosyl-L-methionine-dependent methyltransferases"/>
    <property type="match status" value="1"/>
</dbReference>
<dbReference type="PROSITE" id="PS51683">
    <property type="entry name" value="SAM_OMT_II"/>
    <property type="match status" value="1"/>
</dbReference>
<dbReference type="InterPro" id="IPR036388">
    <property type="entry name" value="WH-like_DNA-bd_sf"/>
</dbReference>
<comment type="caution">
    <text evidence="6">The sequence shown here is derived from an EMBL/GenBank/DDBJ whole genome shotgun (WGS) entry which is preliminary data.</text>
</comment>
<dbReference type="Pfam" id="PF08100">
    <property type="entry name" value="Dimerisation"/>
    <property type="match status" value="1"/>
</dbReference>
<sequence length="445" mass="49388">MSGRETVQKLLRLIETAAEDAMAEYETHGETIPTLDSTSVHPLDIAEDALALRKAIRVLEGACEQLCSLLAPPAHTIVNRAQALDWACLKFAVEARIADILREKPEGVHLKDLSQSTGIESGKLSHVLRLLTSENIFKEVKPETFANNRLSCYLLFSNGISSLAYCQAGYAPKGAVELYNHFMDPVTGVSYSPNTSPYMRAVQNDGVAGTFFNWLIAHPKERSTFGQAMVGLGHVMNSLAILHHFPWSECSTVCDVGSGVGAFSLPLAKTYPHLKISLFDLEETVGQAREYWMREFPEAIKSSQVEFISGDFFQNIPASNQDVYYLRNVIHNWPDAQAQNILQTVRSAMGPNSRLLIHDYVLSHTQQTKLEEAEVEIAPPPLLPNFGAGAMRTYNQDLTMLIMYNSKERTLDESVTLASEVGLRLLKVWDLAEASVLEFRLPSSN</sequence>
<evidence type="ECO:0000256" key="2">
    <source>
        <dbReference type="ARBA" id="ARBA00022679"/>
    </source>
</evidence>
<keyword evidence="3" id="KW-0949">S-adenosyl-L-methionine</keyword>
<gene>
    <name evidence="6" type="ORF">VKT23_014408</name>
</gene>
<keyword evidence="7" id="KW-1185">Reference proteome</keyword>
<dbReference type="CDD" id="cd02440">
    <property type="entry name" value="AdoMet_MTases"/>
    <property type="match status" value="1"/>
</dbReference>
<dbReference type="PANTHER" id="PTHR43712:SF2">
    <property type="entry name" value="O-METHYLTRANSFERASE CICE"/>
    <property type="match status" value="1"/>
</dbReference>
<dbReference type="Pfam" id="PF00891">
    <property type="entry name" value="Methyltransf_2"/>
    <property type="match status" value="1"/>
</dbReference>
<evidence type="ECO:0000256" key="3">
    <source>
        <dbReference type="ARBA" id="ARBA00022691"/>
    </source>
</evidence>
<dbReference type="SUPFAM" id="SSF46785">
    <property type="entry name" value="Winged helix' DNA-binding domain"/>
    <property type="match status" value="1"/>
</dbReference>
<dbReference type="InterPro" id="IPR036390">
    <property type="entry name" value="WH_DNA-bd_sf"/>
</dbReference>
<evidence type="ECO:0000259" key="4">
    <source>
        <dbReference type="Pfam" id="PF00891"/>
    </source>
</evidence>
<name>A0ABR1J3B9_9AGAR</name>
<dbReference type="InterPro" id="IPR016461">
    <property type="entry name" value="COMT-like"/>
</dbReference>
<dbReference type="PANTHER" id="PTHR43712">
    <property type="entry name" value="PUTATIVE (AFU_ORTHOLOGUE AFUA_4G14580)-RELATED"/>
    <property type="match status" value="1"/>
</dbReference>
<proteinExistence type="predicted"/>
<dbReference type="InterPro" id="IPR001077">
    <property type="entry name" value="COMT_C"/>
</dbReference>
<evidence type="ECO:0008006" key="8">
    <source>
        <dbReference type="Google" id="ProtNLM"/>
    </source>
</evidence>
<evidence type="ECO:0000259" key="5">
    <source>
        <dbReference type="Pfam" id="PF08100"/>
    </source>
</evidence>
<protein>
    <recommendedName>
        <fullName evidence="8">S-adenosyl-L-methionine-dependent methyltransferase</fullName>
    </recommendedName>
</protein>
<dbReference type="Proteomes" id="UP001498398">
    <property type="component" value="Unassembled WGS sequence"/>
</dbReference>
<feature type="domain" description="O-methyltransferase dimerisation" evidence="5">
    <location>
        <begin position="87"/>
        <end position="155"/>
    </location>
</feature>
<evidence type="ECO:0000313" key="6">
    <source>
        <dbReference type="EMBL" id="KAK7446713.1"/>
    </source>
</evidence>
<accession>A0ABR1J3B9</accession>
<feature type="domain" description="O-methyltransferase C-terminal" evidence="4">
    <location>
        <begin position="208"/>
        <end position="423"/>
    </location>
</feature>
<keyword evidence="2" id="KW-0808">Transferase</keyword>